<gene>
    <name evidence="1" type="ORF">SAMN06297251_12314</name>
</gene>
<proteinExistence type="predicted"/>
<dbReference type="AlphaFoldDB" id="A0A1W2E9L9"/>
<name>A0A1W2E9L9_9HYPH</name>
<accession>A0A1W2E9L9</accession>
<evidence type="ECO:0008006" key="3">
    <source>
        <dbReference type="Google" id="ProtNLM"/>
    </source>
</evidence>
<sequence>MVDWWRERIFTTDEIAGTAGIGTAALRMIVHRHGGDAFSERRGLRRFFSARDVSVLRTARALSPAIPMAEALPIAFAHHRMPPRRGLFIVVADGAVTSMDADGAARAAIECGALVVPVGRFAADVVDACRPLFDAAVAA</sequence>
<dbReference type="Proteomes" id="UP000192656">
    <property type="component" value="Unassembled WGS sequence"/>
</dbReference>
<organism evidence="1 2">
    <name type="scientific">Fulvimarina manganoxydans</name>
    <dbReference type="NCBI Taxonomy" id="937218"/>
    <lineage>
        <taxon>Bacteria</taxon>
        <taxon>Pseudomonadati</taxon>
        <taxon>Pseudomonadota</taxon>
        <taxon>Alphaproteobacteria</taxon>
        <taxon>Hyphomicrobiales</taxon>
        <taxon>Aurantimonadaceae</taxon>
        <taxon>Fulvimarina</taxon>
    </lineage>
</organism>
<evidence type="ECO:0000313" key="2">
    <source>
        <dbReference type="Proteomes" id="UP000192656"/>
    </source>
</evidence>
<dbReference type="EMBL" id="FWXR01000023">
    <property type="protein sequence ID" value="SMD06483.1"/>
    <property type="molecule type" value="Genomic_DNA"/>
</dbReference>
<keyword evidence="2" id="KW-1185">Reference proteome</keyword>
<evidence type="ECO:0000313" key="1">
    <source>
        <dbReference type="EMBL" id="SMD06483.1"/>
    </source>
</evidence>
<protein>
    <recommendedName>
        <fullName evidence="3">MerR HTH family regulatory protein</fullName>
    </recommendedName>
</protein>
<dbReference type="STRING" id="937218.SAMN06297251_12314"/>
<reference evidence="1 2" key="1">
    <citation type="submission" date="2017-04" db="EMBL/GenBank/DDBJ databases">
        <authorList>
            <person name="Afonso C.L."/>
            <person name="Miller P.J."/>
            <person name="Scott M.A."/>
            <person name="Spackman E."/>
            <person name="Goraichik I."/>
            <person name="Dimitrov K.M."/>
            <person name="Suarez D.L."/>
            <person name="Swayne D.E."/>
        </authorList>
    </citation>
    <scope>NUCLEOTIDE SEQUENCE [LARGE SCALE GENOMIC DNA]</scope>
    <source>
        <strain evidence="1 2">CGMCC 1.10972</strain>
    </source>
</reference>